<dbReference type="AlphaFoldDB" id="A0A031J296"/>
<protein>
    <submittedName>
        <fullName evidence="2">MucR family transcriptional regulator</fullName>
    </submittedName>
</protein>
<name>A0A031J296_9SPHN</name>
<dbReference type="GO" id="GO:0006355">
    <property type="term" value="P:regulation of DNA-templated transcription"/>
    <property type="evidence" value="ECO:0007669"/>
    <property type="project" value="InterPro"/>
</dbReference>
<gene>
    <name evidence="2" type="ORF">BV97_05707</name>
</gene>
<dbReference type="GO" id="GO:0008270">
    <property type="term" value="F:zinc ion binding"/>
    <property type="evidence" value="ECO:0007669"/>
    <property type="project" value="InterPro"/>
</dbReference>
<dbReference type="Pfam" id="PF05443">
    <property type="entry name" value="ROS_MUCR"/>
    <property type="match status" value="1"/>
</dbReference>
<dbReference type="Gene3D" id="1.10.10.1550">
    <property type="entry name" value="ROS/MUCR transcriptional regulator protein"/>
    <property type="match status" value="1"/>
</dbReference>
<comment type="similarity">
    <text evidence="1">Belongs to the ros/MucR family.</text>
</comment>
<dbReference type="EMBL" id="JFYZ01000089">
    <property type="protein sequence ID" value="EZP67588.1"/>
    <property type="molecule type" value="Genomic_DNA"/>
</dbReference>
<evidence type="ECO:0000313" key="3">
    <source>
        <dbReference type="Proteomes" id="UP000024329"/>
    </source>
</evidence>
<dbReference type="RefSeq" id="WP_036531064.1">
    <property type="nucleotide sequence ID" value="NZ_JFYZ01000089.1"/>
</dbReference>
<reference evidence="2 3" key="1">
    <citation type="submission" date="2014-03" db="EMBL/GenBank/DDBJ databases">
        <title>Whole genome sequence of Novosphingobium resinovorum KF1.</title>
        <authorList>
            <person name="Gan H.M."/>
            <person name="Gan H.Y."/>
            <person name="Chew T.H."/>
            <person name="Savka M.A."/>
        </authorList>
    </citation>
    <scope>NUCLEOTIDE SEQUENCE [LARGE SCALE GENOMIC DNA]</scope>
    <source>
        <strain evidence="2 3">KF1</strain>
    </source>
</reference>
<organism evidence="2 3">
    <name type="scientific">Novosphingobium resinovorum</name>
    <dbReference type="NCBI Taxonomy" id="158500"/>
    <lineage>
        <taxon>Bacteria</taxon>
        <taxon>Pseudomonadati</taxon>
        <taxon>Pseudomonadota</taxon>
        <taxon>Alphaproteobacteria</taxon>
        <taxon>Sphingomonadales</taxon>
        <taxon>Sphingomonadaceae</taxon>
        <taxon>Novosphingobium</taxon>
    </lineage>
</organism>
<dbReference type="InterPro" id="IPR041920">
    <property type="entry name" value="ROS/MUCR_sf"/>
</dbReference>
<dbReference type="PATRIC" id="fig|158500.4.peg.5782"/>
<sequence>MAIENEILITLAAEIVEAHVSNNSIAVGEVSTLIEKVYGALEKLGVPTQAVVEKPKGAVSIRASIKPEHLVSMIDGKPYKMLKRHLTLHGYTPESYREAFGLPSDYPMIAASHSQKRREIAKTLGLGRKRKAPVEPVVADKPARKPRVKKVVAELTEG</sequence>
<comment type="caution">
    <text evidence="2">The sequence shown here is derived from an EMBL/GenBank/DDBJ whole genome shotgun (WGS) entry which is preliminary data.</text>
</comment>
<dbReference type="Proteomes" id="UP000024329">
    <property type="component" value="Unassembled WGS sequence"/>
</dbReference>
<accession>A0A031J296</accession>
<proteinExistence type="inferred from homology"/>
<dbReference type="InterPro" id="IPR008807">
    <property type="entry name" value="ROS_MUCR"/>
</dbReference>
<dbReference type="GO" id="GO:0003677">
    <property type="term" value="F:DNA binding"/>
    <property type="evidence" value="ECO:0007669"/>
    <property type="project" value="InterPro"/>
</dbReference>
<evidence type="ECO:0000313" key="2">
    <source>
        <dbReference type="EMBL" id="EZP67588.1"/>
    </source>
</evidence>
<dbReference type="eggNOG" id="COG4957">
    <property type="taxonomic scope" value="Bacteria"/>
</dbReference>
<evidence type="ECO:0000256" key="1">
    <source>
        <dbReference type="ARBA" id="ARBA00007031"/>
    </source>
</evidence>